<sequence>MKGRPAPQRTILVDGKPLPEILDERMVHDVVHGFYDLIRGDDLLGPIFNDRIPAEAWPQHLSRMCDFWSATLLRTGRYDGRPLPHHIAIPDLGEAHFRRWLALFRDTVRGLCPPEVADLFMDRALRIAHSFRLAIAFSRQEDTLGITPIREQDLKV</sequence>
<dbReference type="Gene3D" id="1.10.490.10">
    <property type="entry name" value="Globins"/>
    <property type="match status" value="1"/>
</dbReference>
<dbReference type="SUPFAM" id="SSF46458">
    <property type="entry name" value="Globin-like"/>
    <property type="match status" value="1"/>
</dbReference>
<reference evidence="2" key="1">
    <citation type="submission" date="2016-10" db="EMBL/GenBank/DDBJ databases">
        <authorList>
            <person name="Varghese N."/>
            <person name="Submissions S."/>
        </authorList>
    </citation>
    <scope>NUCLEOTIDE SEQUENCE [LARGE SCALE GENOMIC DNA]</scope>
    <source>
        <strain evidence="2">DSM 21857</strain>
    </source>
</reference>
<accession>A0A1I3RND3</accession>
<evidence type="ECO:0000313" key="1">
    <source>
        <dbReference type="EMBL" id="SFJ48074.1"/>
    </source>
</evidence>
<dbReference type="OrthoDB" id="25954at2"/>
<dbReference type="GO" id="GO:0020037">
    <property type="term" value="F:heme binding"/>
    <property type="evidence" value="ECO:0007669"/>
    <property type="project" value="InterPro"/>
</dbReference>
<dbReference type="RefSeq" id="WP_091524179.1">
    <property type="nucleotide sequence ID" value="NZ_FORF01000022.1"/>
</dbReference>
<dbReference type="CDD" id="cd08916">
    <property type="entry name" value="TrHb3_P"/>
    <property type="match status" value="1"/>
</dbReference>
<dbReference type="Proteomes" id="UP000242763">
    <property type="component" value="Unassembled WGS sequence"/>
</dbReference>
<dbReference type="InterPro" id="IPR009050">
    <property type="entry name" value="Globin-like_sf"/>
</dbReference>
<keyword evidence="2" id="KW-1185">Reference proteome</keyword>
<protein>
    <submittedName>
        <fullName evidence="1">Hemoglobin</fullName>
    </submittedName>
</protein>
<gene>
    <name evidence="1" type="ORF">SAMN03080618_03098</name>
</gene>
<dbReference type="InterPro" id="IPR012292">
    <property type="entry name" value="Globin/Proto"/>
</dbReference>
<proteinExistence type="predicted"/>
<dbReference type="STRING" id="1121003.SAMN03080618_03098"/>
<dbReference type="AlphaFoldDB" id="A0A1I3RND3"/>
<organism evidence="1 2">
    <name type="scientific">Aquamicrobium aerolatum DSM 21857</name>
    <dbReference type="NCBI Taxonomy" id="1121003"/>
    <lineage>
        <taxon>Bacteria</taxon>
        <taxon>Pseudomonadati</taxon>
        <taxon>Pseudomonadota</taxon>
        <taxon>Alphaproteobacteria</taxon>
        <taxon>Hyphomicrobiales</taxon>
        <taxon>Phyllobacteriaceae</taxon>
        <taxon>Aerobium</taxon>
    </lineage>
</organism>
<evidence type="ECO:0000313" key="2">
    <source>
        <dbReference type="Proteomes" id="UP000242763"/>
    </source>
</evidence>
<name>A0A1I3RND3_9HYPH</name>
<dbReference type="GO" id="GO:0019825">
    <property type="term" value="F:oxygen binding"/>
    <property type="evidence" value="ECO:0007669"/>
    <property type="project" value="InterPro"/>
</dbReference>
<dbReference type="EMBL" id="FORF01000022">
    <property type="protein sequence ID" value="SFJ48074.1"/>
    <property type="molecule type" value="Genomic_DNA"/>
</dbReference>